<proteinExistence type="predicted"/>
<gene>
    <name evidence="2" type="primary">LOC105051771</name>
</gene>
<organism evidence="1 2">
    <name type="scientific">Elaeis guineensis var. tenera</name>
    <name type="common">Oil palm</name>
    <dbReference type="NCBI Taxonomy" id="51953"/>
    <lineage>
        <taxon>Eukaryota</taxon>
        <taxon>Viridiplantae</taxon>
        <taxon>Streptophyta</taxon>
        <taxon>Embryophyta</taxon>
        <taxon>Tracheophyta</taxon>
        <taxon>Spermatophyta</taxon>
        <taxon>Magnoliopsida</taxon>
        <taxon>Liliopsida</taxon>
        <taxon>Arecaceae</taxon>
        <taxon>Arecoideae</taxon>
        <taxon>Cocoseae</taxon>
        <taxon>Elaeidinae</taxon>
        <taxon>Elaeis</taxon>
    </lineage>
</organism>
<dbReference type="PANTHER" id="PTHR31509">
    <property type="entry name" value="BPS1-LIKE PROTEIN"/>
    <property type="match status" value="1"/>
</dbReference>
<accession>A0A6I9RZ46</accession>
<keyword evidence="1" id="KW-1185">Reference proteome</keyword>
<sequence>MGRSVLPCFQPRSQCLLLTEDASNFCSSLTKDLKRLEQSFATDSVSLKWSVEAMSLLKKMQVELLVLFKKSKLPISYGAEEDWFDQYMKETATLLDFCNSLKSAVSGINRYRMVVELAIQKLGEVDNSSTMADVNNIEFERVHRRNHEKLLDAGVMKETSRLGSGISSGGNQMQVKSMAVVMLAAKTTMIVLSLLLVSAMVSPVSIDMGNGDITHKVPQLKPCMELLTQLVGRFHERSPRPESGSGLALVEHEMVDEVVGDLRAQVVEGRVDDRERFLSGVELLRTRSAGLNEGVERFDAAVDEVFEEVMRGRNEMLGMFRDGALSGG</sequence>
<dbReference type="Proteomes" id="UP000504607">
    <property type="component" value="Chromosome 9"/>
</dbReference>
<name>A0A6I9RZ46_ELAGV</name>
<dbReference type="KEGG" id="egu:105051771"/>
<dbReference type="RefSeq" id="XP_010930671.1">
    <property type="nucleotide sequence ID" value="XM_010932369.3"/>
</dbReference>
<protein>
    <submittedName>
        <fullName evidence="2">Uncharacterized protein LOC105051771 isoform X1</fullName>
    </submittedName>
</protein>
<dbReference type="OrthoDB" id="1917859at2759"/>
<dbReference type="AlphaFoldDB" id="A0A6I9RZ46"/>
<dbReference type="GeneID" id="105051771"/>
<evidence type="ECO:0000313" key="1">
    <source>
        <dbReference type="Proteomes" id="UP000504607"/>
    </source>
</evidence>
<reference evidence="2" key="1">
    <citation type="submission" date="2025-08" db="UniProtKB">
        <authorList>
            <consortium name="RefSeq"/>
        </authorList>
    </citation>
    <scope>IDENTIFICATION</scope>
</reference>
<dbReference type="InParanoid" id="A0A6I9RZ46"/>
<evidence type="ECO:0000313" key="2">
    <source>
        <dbReference type="RefSeq" id="XP_010930671.1"/>
    </source>
</evidence>